<organism evidence="1">
    <name type="scientific">Rhizophora mucronata</name>
    <name type="common">Asiatic mangrove</name>
    <dbReference type="NCBI Taxonomy" id="61149"/>
    <lineage>
        <taxon>Eukaryota</taxon>
        <taxon>Viridiplantae</taxon>
        <taxon>Streptophyta</taxon>
        <taxon>Embryophyta</taxon>
        <taxon>Tracheophyta</taxon>
        <taxon>Spermatophyta</taxon>
        <taxon>Magnoliopsida</taxon>
        <taxon>eudicotyledons</taxon>
        <taxon>Gunneridae</taxon>
        <taxon>Pentapetalae</taxon>
        <taxon>rosids</taxon>
        <taxon>fabids</taxon>
        <taxon>Malpighiales</taxon>
        <taxon>Rhizophoraceae</taxon>
        <taxon>Rhizophora</taxon>
    </lineage>
</organism>
<accession>A0A2P2R4H5</accession>
<sequence length="12" mass="1566">MYRHFAIKSRTR</sequence>
<dbReference type="EMBL" id="GGEC01093614">
    <property type="protein sequence ID" value="MBX74098.1"/>
    <property type="molecule type" value="Transcribed_RNA"/>
</dbReference>
<evidence type="ECO:0000313" key="1">
    <source>
        <dbReference type="EMBL" id="MBX74098.1"/>
    </source>
</evidence>
<proteinExistence type="predicted"/>
<protein>
    <submittedName>
        <fullName evidence="1">Uncharacterized protein</fullName>
    </submittedName>
</protein>
<name>A0A2P2R4H5_RHIMU</name>
<reference evidence="1" key="1">
    <citation type="submission" date="2018-02" db="EMBL/GenBank/DDBJ databases">
        <title>Rhizophora mucronata_Transcriptome.</title>
        <authorList>
            <person name="Meera S.P."/>
            <person name="Sreeshan A."/>
            <person name="Augustine A."/>
        </authorList>
    </citation>
    <scope>NUCLEOTIDE SEQUENCE</scope>
    <source>
        <tissue evidence="1">Leaf</tissue>
    </source>
</reference>